<feature type="region of interest" description="Disordered" evidence="1">
    <location>
        <begin position="1"/>
        <end position="86"/>
    </location>
</feature>
<feature type="compositionally biased region" description="Low complexity" evidence="1">
    <location>
        <begin position="76"/>
        <end position="86"/>
    </location>
</feature>
<dbReference type="WBParaSite" id="maker-unitig_25815-snap-gene-0.2-mRNA-1">
    <property type="protein sequence ID" value="maker-unitig_25815-snap-gene-0.2-mRNA-1"/>
    <property type="gene ID" value="maker-unitig_25815-snap-gene-0.2"/>
</dbReference>
<organism evidence="2 3">
    <name type="scientific">Macrostomum lignano</name>
    <dbReference type="NCBI Taxonomy" id="282301"/>
    <lineage>
        <taxon>Eukaryota</taxon>
        <taxon>Metazoa</taxon>
        <taxon>Spiralia</taxon>
        <taxon>Lophotrochozoa</taxon>
        <taxon>Platyhelminthes</taxon>
        <taxon>Rhabditophora</taxon>
        <taxon>Macrostomorpha</taxon>
        <taxon>Macrostomida</taxon>
        <taxon>Macrostomidae</taxon>
        <taxon>Macrostomum</taxon>
    </lineage>
</organism>
<feature type="compositionally biased region" description="Low complexity" evidence="1">
    <location>
        <begin position="48"/>
        <end position="61"/>
    </location>
</feature>
<proteinExistence type="predicted"/>
<name>A0A1I8FA46_9PLAT</name>
<dbReference type="Proteomes" id="UP000095280">
    <property type="component" value="Unplaced"/>
</dbReference>
<evidence type="ECO:0000313" key="2">
    <source>
        <dbReference type="Proteomes" id="UP000095280"/>
    </source>
</evidence>
<keyword evidence="2" id="KW-1185">Reference proteome</keyword>
<evidence type="ECO:0000256" key="1">
    <source>
        <dbReference type="SAM" id="MobiDB-lite"/>
    </source>
</evidence>
<accession>A0A1I8FA46</accession>
<feature type="compositionally biased region" description="Polar residues" evidence="1">
    <location>
        <begin position="26"/>
        <end position="37"/>
    </location>
</feature>
<evidence type="ECO:0000313" key="3">
    <source>
        <dbReference type="WBParaSite" id="maker-unitig_25815-snap-gene-0.2-mRNA-1"/>
    </source>
</evidence>
<protein>
    <submittedName>
        <fullName evidence="3">DGKH</fullName>
    </submittedName>
</protein>
<sequence length="189" mass="20127">HHALAATPGPGRPQRRHRQQRRSASPPLSGSTASRESPQLEPTPPPAAAAAAPASAAAAAAEPSRAVGDGTDRELLAPPGGRLAAPPAVQHADWRLQDFSGYDLLRLAPAAPGSSSSSARRLTALTYEELFNRITSLFQADGDKISQMVAQMESESKYTLHVQPDLADPGRFRVFMRERRHHCAKGGNS</sequence>
<reference evidence="3" key="1">
    <citation type="submission" date="2016-11" db="UniProtKB">
        <authorList>
            <consortium name="WormBaseParasite"/>
        </authorList>
    </citation>
    <scope>IDENTIFICATION</scope>
</reference>
<dbReference type="AlphaFoldDB" id="A0A1I8FA46"/>